<keyword evidence="2" id="KW-1185">Reference proteome</keyword>
<name>A0A1D2NEZ7_ORCCI</name>
<comment type="caution">
    <text evidence="1">The sequence shown here is derived from an EMBL/GenBank/DDBJ whole genome shotgun (WGS) entry which is preliminary data.</text>
</comment>
<dbReference type="Proteomes" id="UP000094527">
    <property type="component" value="Unassembled WGS sequence"/>
</dbReference>
<organism evidence="1 2">
    <name type="scientific">Orchesella cincta</name>
    <name type="common">Springtail</name>
    <name type="synonym">Podura cincta</name>
    <dbReference type="NCBI Taxonomy" id="48709"/>
    <lineage>
        <taxon>Eukaryota</taxon>
        <taxon>Metazoa</taxon>
        <taxon>Ecdysozoa</taxon>
        <taxon>Arthropoda</taxon>
        <taxon>Hexapoda</taxon>
        <taxon>Collembola</taxon>
        <taxon>Entomobryomorpha</taxon>
        <taxon>Entomobryoidea</taxon>
        <taxon>Orchesellidae</taxon>
        <taxon>Orchesellinae</taxon>
        <taxon>Orchesella</taxon>
    </lineage>
</organism>
<gene>
    <name evidence="1" type="ORF">Ocin01_02859</name>
</gene>
<dbReference type="SUPFAM" id="SSF48295">
    <property type="entry name" value="TrpR-like"/>
    <property type="match status" value="1"/>
</dbReference>
<sequence length="63" mass="7201">MANESASISFDTKVKMVVKLFRGEISVEEIASSLNCTQEEVHKWKDDPDVYQAVSDKIFDEDF</sequence>
<dbReference type="EMBL" id="LJIJ01000063">
    <property type="protein sequence ID" value="ODN03824.1"/>
    <property type="molecule type" value="Genomic_DNA"/>
</dbReference>
<accession>A0A1D2NEZ7</accession>
<reference evidence="1 2" key="1">
    <citation type="journal article" date="2016" name="Genome Biol. Evol.">
        <title>Gene Family Evolution Reflects Adaptation to Soil Environmental Stressors in the Genome of the Collembolan Orchesella cincta.</title>
        <authorList>
            <person name="Faddeeva-Vakhrusheva A."/>
            <person name="Derks M.F."/>
            <person name="Anvar S.Y."/>
            <person name="Agamennone V."/>
            <person name="Suring W."/>
            <person name="Smit S."/>
            <person name="van Straalen N.M."/>
            <person name="Roelofs D."/>
        </authorList>
    </citation>
    <scope>NUCLEOTIDE SEQUENCE [LARGE SCALE GENOMIC DNA]</scope>
    <source>
        <tissue evidence="1">Mixed pool</tissue>
    </source>
</reference>
<evidence type="ECO:0000313" key="1">
    <source>
        <dbReference type="EMBL" id="ODN03824.1"/>
    </source>
</evidence>
<dbReference type="GO" id="GO:0043565">
    <property type="term" value="F:sequence-specific DNA binding"/>
    <property type="evidence" value="ECO:0007669"/>
    <property type="project" value="InterPro"/>
</dbReference>
<dbReference type="InterPro" id="IPR010921">
    <property type="entry name" value="Trp_repressor/repl_initiator"/>
</dbReference>
<dbReference type="AlphaFoldDB" id="A0A1D2NEZ7"/>
<protein>
    <submittedName>
        <fullName evidence="1">Uncharacterized protein</fullName>
    </submittedName>
</protein>
<proteinExistence type="predicted"/>
<evidence type="ECO:0000313" key="2">
    <source>
        <dbReference type="Proteomes" id="UP000094527"/>
    </source>
</evidence>